<dbReference type="InterPro" id="IPR011990">
    <property type="entry name" value="TPR-like_helical_dom_sf"/>
</dbReference>
<dbReference type="Proteomes" id="UP000002432">
    <property type="component" value="Chromosome"/>
</dbReference>
<dbReference type="EMBL" id="CP000360">
    <property type="protein sequence ID" value="ABF40575.1"/>
    <property type="molecule type" value="Genomic_DNA"/>
</dbReference>
<dbReference type="AlphaFoldDB" id="Q1IRC5"/>
<feature type="chain" id="PRO_5004191490" description="Tetratricopeptide repeat protein" evidence="2">
    <location>
        <begin position="22"/>
        <end position="336"/>
    </location>
</feature>
<organism evidence="3 4">
    <name type="scientific">Koribacter versatilis (strain Ellin345)</name>
    <dbReference type="NCBI Taxonomy" id="204669"/>
    <lineage>
        <taxon>Bacteria</taxon>
        <taxon>Pseudomonadati</taxon>
        <taxon>Acidobacteriota</taxon>
        <taxon>Terriglobia</taxon>
        <taxon>Terriglobales</taxon>
        <taxon>Candidatus Korobacteraceae</taxon>
        <taxon>Candidatus Korobacter</taxon>
    </lineage>
</organism>
<dbReference type="OrthoDB" id="115383at2"/>
<accession>Q1IRC5</accession>
<evidence type="ECO:0000313" key="3">
    <source>
        <dbReference type="EMBL" id="ABF40575.1"/>
    </source>
</evidence>
<keyword evidence="2" id="KW-0732">Signal</keyword>
<feature type="region of interest" description="Disordered" evidence="1">
    <location>
        <begin position="311"/>
        <end position="336"/>
    </location>
</feature>
<feature type="compositionally biased region" description="Basic and acidic residues" evidence="1">
    <location>
        <begin position="311"/>
        <end position="325"/>
    </location>
</feature>
<dbReference type="SUPFAM" id="SSF48452">
    <property type="entry name" value="TPR-like"/>
    <property type="match status" value="1"/>
</dbReference>
<protein>
    <recommendedName>
        <fullName evidence="5">Tetratricopeptide repeat protein</fullName>
    </recommendedName>
</protein>
<dbReference type="RefSeq" id="WP_011522377.1">
    <property type="nucleotide sequence ID" value="NC_008009.1"/>
</dbReference>
<sequence length="336" mass="37436">MNRTGIVAALILLAGMAGTVASSRQLDKMTDQIAVQEVLYLPSANTVKAISLGYDGLMADIYWTRVVQYFGRKHLEEAQAYKLLPGLLDITTTLDPHLVVAYQFGAFFLSQKPPQGAGSPDAAIALVKKGIENNPEYWRLYYDLGFIYWLEKKDPKSAADAFEAGSKVPGAQPWMRTMAASMATGANDLATARTLWTEILNDTKDQDIRANAIKRLMCVDSDEVVIQIQKYVDMFKERSGHSASSMRELVDAGIFNRVPVDPTGRPYEIDSYGRVVVKDPKALPFITQGLPHGQEVNYIFDIYAMQERGKRLEEEKRKKEAEEKSSGSASRPNNQQ</sequence>
<feature type="signal peptide" evidence="2">
    <location>
        <begin position="1"/>
        <end position="21"/>
    </location>
</feature>
<gene>
    <name evidence="3" type="ordered locus">Acid345_1573</name>
</gene>
<dbReference type="STRING" id="204669.Acid345_1573"/>
<proteinExistence type="predicted"/>
<evidence type="ECO:0000256" key="2">
    <source>
        <dbReference type="SAM" id="SignalP"/>
    </source>
</evidence>
<dbReference type="eggNOG" id="COG0457">
    <property type="taxonomic scope" value="Bacteria"/>
</dbReference>
<name>Q1IRC5_KORVE</name>
<dbReference type="Gene3D" id="1.25.40.10">
    <property type="entry name" value="Tetratricopeptide repeat domain"/>
    <property type="match status" value="1"/>
</dbReference>
<dbReference type="HOGENOM" id="CLU_825802_0_0_0"/>
<evidence type="ECO:0000256" key="1">
    <source>
        <dbReference type="SAM" id="MobiDB-lite"/>
    </source>
</evidence>
<evidence type="ECO:0008006" key="5">
    <source>
        <dbReference type="Google" id="ProtNLM"/>
    </source>
</evidence>
<dbReference type="EnsemblBacteria" id="ABF40575">
    <property type="protein sequence ID" value="ABF40575"/>
    <property type="gene ID" value="Acid345_1573"/>
</dbReference>
<keyword evidence="4" id="KW-1185">Reference proteome</keyword>
<reference evidence="3 4" key="1">
    <citation type="journal article" date="2009" name="Appl. Environ. Microbiol.">
        <title>Three genomes from the phylum Acidobacteria provide insight into the lifestyles of these microorganisms in soils.</title>
        <authorList>
            <person name="Ward N.L."/>
            <person name="Challacombe J.F."/>
            <person name="Janssen P.H."/>
            <person name="Henrissat B."/>
            <person name="Coutinho P.M."/>
            <person name="Wu M."/>
            <person name="Xie G."/>
            <person name="Haft D.H."/>
            <person name="Sait M."/>
            <person name="Badger J."/>
            <person name="Barabote R.D."/>
            <person name="Bradley B."/>
            <person name="Brettin T.S."/>
            <person name="Brinkac L.M."/>
            <person name="Bruce D."/>
            <person name="Creasy T."/>
            <person name="Daugherty S.C."/>
            <person name="Davidsen T.M."/>
            <person name="DeBoy R.T."/>
            <person name="Detter J.C."/>
            <person name="Dodson R.J."/>
            <person name="Durkin A.S."/>
            <person name="Ganapathy A."/>
            <person name="Gwinn-Giglio M."/>
            <person name="Han C.S."/>
            <person name="Khouri H."/>
            <person name="Kiss H."/>
            <person name="Kothari S.P."/>
            <person name="Madupu R."/>
            <person name="Nelson K.E."/>
            <person name="Nelson W.C."/>
            <person name="Paulsen I."/>
            <person name="Penn K."/>
            <person name="Ren Q."/>
            <person name="Rosovitz M.J."/>
            <person name="Selengut J.D."/>
            <person name="Shrivastava S."/>
            <person name="Sullivan S.A."/>
            <person name="Tapia R."/>
            <person name="Thompson L.S."/>
            <person name="Watkins K.L."/>
            <person name="Yang Q."/>
            <person name="Yu C."/>
            <person name="Zafar N."/>
            <person name="Zhou L."/>
            <person name="Kuske C.R."/>
        </authorList>
    </citation>
    <scope>NUCLEOTIDE SEQUENCE [LARGE SCALE GENOMIC DNA]</scope>
    <source>
        <strain evidence="3 4">Ellin345</strain>
    </source>
</reference>
<evidence type="ECO:0000313" key="4">
    <source>
        <dbReference type="Proteomes" id="UP000002432"/>
    </source>
</evidence>
<feature type="compositionally biased region" description="Low complexity" evidence="1">
    <location>
        <begin position="326"/>
        <end position="336"/>
    </location>
</feature>
<dbReference type="KEGG" id="aba:Acid345_1573"/>